<feature type="binding site" evidence="10">
    <location>
        <position position="175"/>
    </location>
    <ligand>
        <name>L-citrulline</name>
        <dbReference type="ChEBI" id="CHEBI:57743"/>
    </ligand>
</feature>
<feature type="binding site" evidence="10">
    <location>
        <position position="123"/>
    </location>
    <ligand>
        <name>L-citrulline</name>
        <dbReference type="ChEBI" id="CHEBI:57743"/>
    </ligand>
</feature>
<keyword evidence="9 10" id="KW-0067">ATP-binding</keyword>
<dbReference type="HAMAP" id="MF_00005">
    <property type="entry name" value="Arg_succ_synth_type1"/>
    <property type="match status" value="1"/>
</dbReference>
<dbReference type="Proteomes" id="UP000235363">
    <property type="component" value="Unassembled WGS sequence"/>
</dbReference>
<dbReference type="Gene3D" id="3.90.1260.10">
    <property type="entry name" value="Argininosuccinate synthetase, chain A, domain 2"/>
    <property type="match status" value="1"/>
</dbReference>
<feature type="domain" description="Arginosuccinate synthase-like N-terminal" evidence="11">
    <location>
        <begin position="4"/>
        <end position="165"/>
    </location>
</feature>
<dbReference type="PANTHER" id="PTHR11587">
    <property type="entry name" value="ARGININOSUCCINATE SYNTHASE"/>
    <property type="match status" value="1"/>
</dbReference>
<keyword evidence="6 10" id="KW-0436">Ligase</keyword>
<evidence type="ECO:0000313" key="14">
    <source>
        <dbReference type="Proteomes" id="UP000235363"/>
    </source>
</evidence>
<dbReference type="GO" id="GO:0000050">
    <property type="term" value="P:urea cycle"/>
    <property type="evidence" value="ECO:0007669"/>
    <property type="project" value="TreeGrafter"/>
</dbReference>
<comment type="catalytic activity">
    <reaction evidence="10">
        <text>L-citrulline + L-aspartate + ATP = 2-(N(omega)-L-arginino)succinate + AMP + diphosphate + H(+)</text>
        <dbReference type="Rhea" id="RHEA:10932"/>
        <dbReference type="ChEBI" id="CHEBI:15378"/>
        <dbReference type="ChEBI" id="CHEBI:29991"/>
        <dbReference type="ChEBI" id="CHEBI:30616"/>
        <dbReference type="ChEBI" id="CHEBI:33019"/>
        <dbReference type="ChEBI" id="CHEBI:57472"/>
        <dbReference type="ChEBI" id="CHEBI:57743"/>
        <dbReference type="ChEBI" id="CHEBI:456215"/>
        <dbReference type="EC" id="6.3.4.5"/>
    </reaction>
</comment>
<feature type="binding site" evidence="10">
    <location>
        <position position="124"/>
    </location>
    <ligand>
        <name>L-aspartate</name>
        <dbReference type="ChEBI" id="CHEBI:29991"/>
    </ligand>
</feature>
<name>A0A2N6T0U4_9CORY</name>
<dbReference type="FunFam" id="3.40.50.620:FF:000038">
    <property type="entry name" value="Argininosuccinate synthase"/>
    <property type="match status" value="1"/>
</dbReference>
<evidence type="ECO:0000256" key="1">
    <source>
        <dbReference type="ARBA" id="ARBA00004967"/>
    </source>
</evidence>
<dbReference type="Gene3D" id="3.40.50.620">
    <property type="entry name" value="HUPs"/>
    <property type="match status" value="1"/>
</dbReference>
<protein>
    <recommendedName>
        <fullName evidence="3 10">Argininosuccinate synthase</fullName>
        <ecNumber evidence="3 10">6.3.4.5</ecNumber>
    </recommendedName>
    <alternativeName>
        <fullName evidence="10">Citrulline--aspartate ligase</fullName>
    </alternativeName>
</protein>
<comment type="subunit">
    <text evidence="2 10">Homotetramer.</text>
</comment>
<dbReference type="GO" id="GO:0000053">
    <property type="term" value="P:argininosuccinate metabolic process"/>
    <property type="evidence" value="ECO:0007669"/>
    <property type="project" value="TreeGrafter"/>
</dbReference>
<feature type="binding site" evidence="10">
    <location>
        <position position="260"/>
    </location>
    <ligand>
        <name>L-citrulline</name>
        <dbReference type="ChEBI" id="CHEBI:57743"/>
    </ligand>
</feature>
<dbReference type="UniPathway" id="UPA00068">
    <property type="reaction ID" value="UER00113"/>
</dbReference>
<reference evidence="13 14" key="1">
    <citation type="submission" date="2017-09" db="EMBL/GenBank/DDBJ databases">
        <title>Bacterial strain isolated from the female urinary microbiota.</title>
        <authorList>
            <person name="Thomas-White K."/>
            <person name="Kumar N."/>
            <person name="Forster S."/>
            <person name="Putonti C."/>
            <person name="Lawley T."/>
            <person name="Wolfe A.J."/>
        </authorList>
    </citation>
    <scope>NUCLEOTIDE SEQUENCE [LARGE SCALE GENOMIC DNA]</scope>
    <source>
        <strain evidence="13 14">UMB0908</strain>
    </source>
</reference>
<comment type="pathway">
    <text evidence="1 10">Amino-acid biosynthesis; L-arginine biosynthesis; L-arginine from L-ornithine and carbamoyl phosphate: step 2/3.</text>
</comment>
<keyword evidence="4 10" id="KW-0963">Cytoplasm</keyword>
<comment type="caution">
    <text evidence="13">The sequence shown here is derived from an EMBL/GenBank/DDBJ whole genome shotgun (WGS) entry which is preliminary data.</text>
</comment>
<dbReference type="FunFam" id="3.90.1260.10:FF:000007">
    <property type="entry name" value="Argininosuccinate synthase"/>
    <property type="match status" value="1"/>
</dbReference>
<evidence type="ECO:0000256" key="3">
    <source>
        <dbReference type="ARBA" id="ARBA00012286"/>
    </source>
</evidence>
<proteinExistence type="inferred from homology"/>
<dbReference type="EC" id="6.3.4.5" evidence="3 10"/>
<dbReference type="InterPro" id="IPR018223">
    <property type="entry name" value="Arginosuc_synth_CS"/>
</dbReference>
<evidence type="ECO:0000256" key="4">
    <source>
        <dbReference type="ARBA" id="ARBA00022490"/>
    </source>
</evidence>
<dbReference type="InterPro" id="IPR024074">
    <property type="entry name" value="AS_cat/multimer_dom_body"/>
</dbReference>
<dbReference type="PANTHER" id="PTHR11587:SF2">
    <property type="entry name" value="ARGININOSUCCINATE SYNTHASE"/>
    <property type="match status" value="1"/>
</dbReference>
<comment type="subcellular location">
    <subcellularLocation>
        <location evidence="10">Cytoplasm</location>
    </subcellularLocation>
</comment>
<dbReference type="GO" id="GO:0005524">
    <property type="term" value="F:ATP binding"/>
    <property type="evidence" value="ECO:0007669"/>
    <property type="project" value="UniProtKB-UniRule"/>
</dbReference>
<dbReference type="InterPro" id="IPR048267">
    <property type="entry name" value="Arginosuc_syn_N"/>
</dbReference>
<feature type="binding site" evidence="10">
    <location>
        <position position="119"/>
    </location>
    <ligand>
        <name>L-aspartate</name>
        <dbReference type="ChEBI" id="CHEBI:29991"/>
    </ligand>
</feature>
<dbReference type="SUPFAM" id="SSF52402">
    <property type="entry name" value="Adenine nucleotide alpha hydrolases-like"/>
    <property type="match status" value="1"/>
</dbReference>
<keyword evidence="8 10" id="KW-0547">Nucleotide-binding</keyword>
<dbReference type="InterPro" id="IPR023434">
    <property type="entry name" value="Arginosuc_synth_type_1_subfam"/>
</dbReference>
<dbReference type="InterPro" id="IPR014729">
    <property type="entry name" value="Rossmann-like_a/b/a_fold"/>
</dbReference>
<dbReference type="PROSITE" id="PS00565">
    <property type="entry name" value="ARGININOSUCCIN_SYN_2"/>
    <property type="match status" value="1"/>
</dbReference>
<feature type="binding site" evidence="10">
    <location>
        <position position="87"/>
    </location>
    <ligand>
        <name>L-citrulline</name>
        <dbReference type="ChEBI" id="CHEBI:57743"/>
    </ligand>
</feature>
<evidence type="ECO:0000256" key="8">
    <source>
        <dbReference type="ARBA" id="ARBA00022741"/>
    </source>
</evidence>
<dbReference type="Pfam" id="PF00764">
    <property type="entry name" value="Arginosuc_synth"/>
    <property type="match status" value="1"/>
</dbReference>
<evidence type="ECO:0000256" key="2">
    <source>
        <dbReference type="ARBA" id="ARBA00011881"/>
    </source>
</evidence>
<dbReference type="InterPro" id="IPR048268">
    <property type="entry name" value="Arginosuc_syn_C"/>
</dbReference>
<dbReference type="InterPro" id="IPR001518">
    <property type="entry name" value="Arginosuc_synth"/>
</dbReference>
<dbReference type="Pfam" id="PF20979">
    <property type="entry name" value="Arginosuc_syn_C"/>
    <property type="match status" value="1"/>
</dbReference>
<dbReference type="Gene3D" id="1.20.5.470">
    <property type="entry name" value="Single helix bin"/>
    <property type="match status" value="1"/>
</dbReference>
<organism evidence="13 14">
    <name type="scientific">Corynebacterium xerosis</name>
    <dbReference type="NCBI Taxonomy" id="1725"/>
    <lineage>
        <taxon>Bacteria</taxon>
        <taxon>Bacillati</taxon>
        <taxon>Actinomycetota</taxon>
        <taxon>Actinomycetes</taxon>
        <taxon>Mycobacteriales</taxon>
        <taxon>Corynebacteriaceae</taxon>
        <taxon>Corynebacterium</taxon>
    </lineage>
</organism>
<feature type="domain" description="Arginosuccinate synthase C-terminal" evidence="12">
    <location>
        <begin position="174"/>
        <end position="391"/>
    </location>
</feature>
<feature type="binding site" evidence="10">
    <location>
        <position position="272"/>
    </location>
    <ligand>
        <name>L-citrulline</name>
        <dbReference type="ChEBI" id="CHEBI:57743"/>
    </ligand>
</feature>
<dbReference type="GO" id="GO:0004055">
    <property type="term" value="F:argininosuccinate synthase activity"/>
    <property type="evidence" value="ECO:0007669"/>
    <property type="project" value="UniProtKB-UniRule"/>
</dbReference>
<dbReference type="SUPFAM" id="SSF69864">
    <property type="entry name" value="Argininosuccinate synthetase, C-terminal domain"/>
    <property type="match status" value="1"/>
</dbReference>
<evidence type="ECO:0000256" key="9">
    <source>
        <dbReference type="ARBA" id="ARBA00022840"/>
    </source>
</evidence>
<comment type="caution">
    <text evidence="10">Lacks conserved residue(s) required for the propagation of feature annotation.</text>
</comment>
<evidence type="ECO:0000313" key="13">
    <source>
        <dbReference type="EMBL" id="PMC62922.1"/>
    </source>
</evidence>
<evidence type="ECO:0000256" key="10">
    <source>
        <dbReference type="HAMAP-Rule" id="MF_00005"/>
    </source>
</evidence>
<dbReference type="RefSeq" id="WP_102212242.1">
    <property type="nucleotide sequence ID" value="NZ_PNHF01000005.1"/>
</dbReference>
<sequence length="399" mass="44018">MTDRVILAYSGGLDTTVAIEWMKQETGAEVVAVSIDVGQGGEDMESIRQRALDAGAVESVIVDARDEFAEEYCLPAIKANALYMKQYPLVSALSRPLIVKHMAQAAKDHGGTHVAHGCTGKGNDQVRFEVGFSNTAPDLKIIAPARDYAWTRDKAIAFAEKNDIPIEQSKSSPFSIDQNLWGRAIETGYLEDLWNAPTKDVYAYTEDPTLNFNSPDEVIISFEDGKPVAIDGKPVTMLEAVEEMNRRAGAQGIGRLDMVEDRLVGIKSREIYEAPGAIALTTAHTAMEDVTVERELARYKRGVEAKWSELVYDGLWFSPLKRALDTFIEESQKGVSGDIRMVMHAGNCNVNGRRSNSSLYDFNLATYDEGDTFDQTLARGFVELHGLSSKMAAKRDFNL</sequence>
<dbReference type="EMBL" id="PNHF01000005">
    <property type="protein sequence ID" value="PMC62922.1"/>
    <property type="molecule type" value="Genomic_DNA"/>
</dbReference>
<keyword evidence="5 10" id="KW-0055">Arginine biosynthesis</keyword>
<dbReference type="NCBIfam" id="NF001770">
    <property type="entry name" value="PRK00509.1"/>
    <property type="match status" value="1"/>
</dbReference>
<evidence type="ECO:0000256" key="5">
    <source>
        <dbReference type="ARBA" id="ARBA00022571"/>
    </source>
</evidence>
<dbReference type="CDD" id="cd01999">
    <property type="entry name" value="ASS"/>
    <property type="match status" value="1"/>
</dbReference>
<evidence type="ECO:0000256" key="7">
    <source>
        <dbReference type="ARBA" id="ARBA00022605"/>
    </source>
</evidence>
<feature type="binding site" evidence="10">
    <location>
        <begin position="8"/>
        <end position="16"/>
    </location>
    <ligand>
        <name>ATP</name>
        <dbReference type="ChEBI" id="CHEBI:30616"/>
    </ligand>
</feature>
<dbReference type="GO" id="GO:0006526">
    <property type="term" value="P:L-arginine biosynthetic process"/>
    <property type="evidence" value="ECO:0007669"/>
    <property type="project" value="UniProtKB-UniRule"/>
</dbReference>
<dbReference type="NCBIfam" id="TIGR00032">
    <property type="entry name" value="argG"/>
    <property type="match status" value="1"/>
</dbReference>
<feature type="binding site" evidence="10">
    <location>
        <position position="127"/>
    </location>
    <ligand>
        <name>L-citrulline</name>
        <dbReference type="ChEBI" id="CHEBI:57743"/>
    </ligand>
</feature>
<evidence type="ECO:0000256" key="6">
    <source>
        <dbReference type="ARBA" id="ARBA00022598"/>
    </source>
</evidence>
<feature type="binding site" evidence="10">
    <location>
        <position position="117"/>
    </location>
    <ligand>
        <name>ATP</name>
        <dbReference type="ChEBI" id="CHEBI:30616"/>
    </ligand>
</feature>
<gene>
    <name evidence="10" type="primary">argG</name>
    <name evidence="13" type="ORF">CJ204_03510</name>
</gene>
<evidence type="ECO:0000259" key="12">
    <source>
        <dbReference type="Pfam" id="PF20979"/>
    </source>
</evidence>
<dbReference type="STRING" id="1725.WU86_07260"/>
<dbReference type="AlphaFoldDB" id="A0A2N6T0U4"/>
<dbReference type="PROSITE" id="PS00564">
    <property type="entry name" value="ARGININOSUCCIN_SYN_1"/>
    <property type="match status" value="1"/>
</dbReference>
<dbReference type="GO" id="GO:0005737">
    <property type="term" value="C:cytoplasm"/>
    <property type="evidence" value="ECO:0007669"/>
    <property type="project" value="UniProtKB-SubCell"/>
</dbReference>
<comment type="similarity">
    <text evidence="10">Belongs to the argininosuccinate synthase family. Type 1 subfamily.</text>
</comment>
<feature type="binding site" evidence="10">
    <location>
        <position position="123"/>
    </location>
    <ligand>
        <name>L-aspartate</name>
        <dbReference type="ChEBI" id="CHEBI:29991"/>
    </ligand>
</feature>
<accession>A0A2N6T0U4</accession>
<keyword evidence="7 10" id="KW-0028">Amino-acid biosynthesis</keyword>
<evidence type="ECO:0000259" key="11">
    <source>
        <dbReference type="Pfam" id="PF00764"/>
    </source>
</evidence>